<dbReference type="AlphaFoldDB" id="A0A699Z325"/>
<keyword evidence="3" id="KW-1185">Reference proteome</keyword>
<feature type="region of interest" description="Disordered" evidence="1">
    <location>
        <begin position="56"/>
        <end position="79"/>
    </location>
</feature>
<feature type="compositionally biased region" description="Low complexity" evidence="1">
    <location>
        <begin position="56"/>
        <end position="73"/>
    </location>
</feature>
<comment type="caution">
    <text evidence="2">The sequence shown here is derived from an EMBL/GenBank/DDBJ whole genome shotgun (WGS) entry which is preliminary data.</text>
</comment>
<evidence type="ECO:0000256" key="1">
    <source>
        <dbReference type="SAM" id="MobiDB-lite"/>
    </source>
</evidence>
<protein>
    <submittedName>
        <fullName evidence="2">Uncharacterized protein</fullName>
    </submittedName>
</protein>
<dbReference type="EMBL" id="BLLF01001079">
    <property type="protein sequence ID" value="GFH16983.1"/>
    <property type="molecule type" value="Genomic_DNA"/>
</dbReference>
<organism evidence="2 3">
    <name type="scientific">Haematococcus lacustris</name>
    <name type="common">Green alga</name>
    <name type="synonym">Haematococcus pluvialis</name>
    <dbReference type="NCBI Taxonomy" id="44745"/>
    <lineage>
        <taxon>Eukaryota</taxon>
        <taxon>Viridiplantae</taxon>
        <taxon>Chlorophyta</taxon>
        <taxon>core chlorophytes</taxon>
        <taxon>Chlorophyceae</taxon>
        <taxon>CS clade</taxon>
        <taxon>Chlamydomonadales</taxon>
        <taxon>Haematococcaceae</taxon>
        <taxon>Haematococcus</taxon>
    </lineage>
</organism>
<evidence type="ECO:0000313" key="2">
    <source>
        <dbReference type="EMBL" id="GFH16983.1"/>
    </source>
</evidence>
<reference evidence="2 3" key="1">
    <citation type="submission" date="2020-02" db="EMBL/GenBank/DDBJ databases">
        <title>Draft genome sequence of Haematococcus lacustris strain NIES-144.</title>
        <authorList>
            <person name="Morimoto D."/>
            <person name="Nakagawa S."/>
            <person name="Yoshida T."/>
            <person name="Sawayama S."/>
        </authorList>
    </citation>
    <scope>NUCLEOTIDE SEQUENCE [LARGE SCALE GENOMIC DNA]</scope>
    <source>
        <strain evidence="2 3">NIES-144</strain>
    </source>
</reference>
<dbReference type="Proteomes" id="UP000485058">
    <property type="component" value="Unassembled WGS sequence"/>
</dbReference>
<proteinExistence type="predicted"/>
<gene>
    <name evidence="2" type="ORF">HaLaN_13513</name>
</gene>
<feature type="non-terminal residue" evidence="2">
    <location>
        <position position="1"/>
    </location>
</feature>
<evidence type="ECO:0000313" key="3">
    <source>
        <dbReference type="Proteomes" id="UP000485058"/>
    </source>
</evidence>
<feature type="compositionally biased region" description="Low complexity" evidence="1">
    <location>
        <begin position="101"/>
        <end position="118"/>
    </location>
</feature>
<accession>A0A699Z325</accession>
<feature type="region of interest" description="Disordered" evidence="1">
    <location>
        <begin position="1"/>
        <end position="20"/>
    </location>
</feature>
<feature type="region of interest" description="Disordered" evidence="1">
    <location>
        <begin position="93"/>
        <end position="135"/>
    </location>
</feature>
<name>A0A699Z325_HAELA</name>
<sequence length="135" mass="14551">VARRCRQECEDAAASRRMDREELARALSRNSRQAEDDVLARRLAMANLGGGQAKYSAASAAYPSSAPPDASGDSHQRKGGGLFGALLGLVTGGGGGQKQEAQQQPGYYPTAPYYQAPTEQEQRPSYRATFQYSYT</sequence>